<keyword evidence="8" id="KW-1185">Reference proteome</keyword>
<evidence type="ECO:0000313" key="5">
    <source>
        <dbReference type="EMBL" id="SUM56184.1"/>
    </source>
</evidence>
<dbReference type="PANTHER" id="PTHR36433">
    <property type="entry name" value="HYPOTHETICAL CYTOSOLIC PROTEIN"/>
    <property type="match status" value="1"/>
</dbReference>
<dbReference type="EMBL" id="UHDS01000001">
    <property type="protein sequence ID" value="SUM56184.1"/>
    <property type="molecule type" value="Genomic_DNA"/>
</dbReference>
<sequence length="139" mass="16208">MNKPLKTLMSIIIIIVIIFVGLFVWKVYAEKNSDNASVVDFAKLNPLIQNEDYYVKTQKPSKVTHRKMDDGERITTYNYKQNGYNTKGNKQSMDFNSFDDRPLKTNHYLKLEAKLGHVQSYEEIPKHDVPKKALNKLQQ</sequence>
<evidence type="ECO:0000313" key="4">
    <source>
        <dbReference type="EMBL" id="PTK60977.1"/>
    </source>
</evidence>
<dbReference type="InterPro" id="IPR006542">
    <property type="entry name" value="DUF1093"/>
</dbReference>
<keyword evidence="2" id="KW-0472">Membrane</keyword>
<gene>
    <name evidence="5" type="primary">yxeA</name>
    <name evidence="4" type="ORF">BUZ61_00135</name>
    <name evidence="3" type="ORF">J3T88_10005</name>
    <name evidence="5" type="ORF">NCTC13834_02590</name>
</gene>
<dbReference type="Proteomes" id="UP000664081">
    <property type="component" value="Unassembled WGS sequence"/>
</dbReference>
<feature type="transmembrane region" description="Helical" evidence="2">
    <location>
        <begin position="7"/>
        <end position="28"/>
    </location>
</feature>
<feature type="compositionally biased region" description="Polar residues" evidence="1">
    <location>
        <begin position="75"/>
        <end position="91"/>
    </location>
</feature>
<proteinExistence type="predicted"/>
<dbReference type="RefSeq" id="WP_103372917.1">
    <property type="nucleotide sequence ID" value="NZ_BMCF01000003.1"/>
</dbReference>
<keyword evidence="2" id="KW-0812">Transmembrane</keyword>
<reference evidence="4 6" key="1">
    <citation type="journal article" date="2016" name="Front. Microbiol.">
        <title>Comprehensive Phylogenetic Analysis of Bovine Non-aureus Staphylococci Species Based on Whole-Genome Sequencing.</title>
        <authorList>
            <person name="Naushad S."/>
            <person name="Barkema H.W."/>
            <person name="Luby C."/>
            <person name="Condas L.A."/>
            <person name="Nobrega D.B."/>
            <person name="Carson D.A."/>
            <person name="De Buck J."/>
        </authorList>
    </citation>
    <scope>NUCLEOTIDE SEQUENCE [LARGE SCALE GENOMIC DNA]</scope>
    <source>
        <strain evidence="4 6">SNUC 4337</strain>
    </source>
</reference>
<keyword evidence="2" id="KW-1133">Transmembrane helix</keyword>
<evidence type="ECO:0000313" key="8">
    <source>
        <dbReference type="Proteomes" id="UP000664081"/>
    </source>
</evidence>
<organism evidence="4 6">
    <name type="scientific">Staphylococcus nepalensis</name>
    <dbReference type="NCBI Taxonomy" id="214473"/>
    <lineage>
        <taxon>Bacteria</taxon>
        <taxon>Bacillati</taxon>
        <taxon>Bacillota</taxon>
        <taxon>Bacilli</taxon>
        <taxon>Bacillales</taxon>
        <taxon>Staphylococcaceae</taxon>
        <taxon>Staphylococcus</taxon>
    </lineage>
</organism>
<accession>A0A2T4SEG7</accession>
<reference evidence="3 8" key="4">
    <citation type="submission" date="2021-03" db="EMBL/GenBank/DDBJ databases">
        <title>Staphylococci and Mammaliicocci in bats.</title>
        <authorList>
            <person name="Fountain K."/>
        </authorList>
    </citation>
    <scope>NUCLEOTIDE SEQUENCE [LARGE SCALE GENOMIC DNA]</scope>
    <source>
        <strain evidence="3 8">18_1_E_SW</strain>
    </source>
</reference>
<evidence type="ECO:0000313" key="6">
    <source>
        <dbReference type="Proteomes" id="UP000240400"/>
    </source>
</evidence>
<dbReference type="Proteomes" id="UP000240400">
    <property type="component" value="Unassembled WGS sequence"/>
</dbReference>
<name>A0A2T4SEG7_9STAP</name>
<feature type="region of interest" description="Disordered" evidence="1">
    <location>
        <begin position="59"/>
        <end position="91"/>
    </location>
</feature>
<dbReference type="EMBL" id="JAFNLT010000008">
    <property type="protein sequence ID" value="MBO1227635.1"/>
    <property type="molecule type" value="Genomic_DNA"/>
</dbReference>
<dbReference type="Gene3D" id="2.40.50.480">
    <property type="match status" value="1"/>
</dbReference>
<dbReference type="SUPFAM" id="SSF159121">
    <property type="entry name" value="BC4932-like"/>
    <property type="match status" value="1"/>
</dbReference>
<dbReference type="NCBIfam" id="TIGR01655">
    <property type="entry name" value="yxeA_fam"/>
    <property type="match status" value="1"/>
</dbReference>
<evidence type="ECO:0000256" key="2">
    <source>
        <dbReference type="SAM" id="Phobius"/>
    </source>
</evidence>
<dbReference type="EMBL" id="PZHR01000001">
    <property type="protein sequence ID" value="PTK60977.1"/>
    <property type="molecule type" value="Genomic_DNA"/>
</dbReference>
<dbReference type="Pfam" id="PF06486">
    <property type="entry name" value="DUF1093"/>
    <property type="match status" value="1"/>
</dbReference>
<evidence type="ECO:0000313" key="3">
    <source>
        <dbReference type="EMBL" id="MBO1227635.1"/>
    </source>
</evidence>
<reference evidence="4" key="2">
    <citation type="submission" date="2018-03" db="EMBL/GenBank/DDBJ databases">
        <authorList>
            <person name="Keele B.F."/>
        </authorList>
    </citation>
    <scope>NUCLEOTIDE SEQUENCE</scope>
    <source>
        <strain evidence="4">SNUC 4337</strain>
    </source>
</reference>
<evidence type="ECO:0000256" key="1">
    <source>
        <dbReference type="SAM" id="MobiDB-lite"/>
    </source>
</evidence>
<dbReference type="AlphaFoldDB" id="A0A2T4SEG7"/>
<evidence type="ECO:0000313" key="7">
    <source>
        <dbReference type="Proteomes" id="UP000254412"/>
    </source>
</evidence>
<dbReference type="InterPro" id="IPR036166">
    <property type="entry name" value="YxeA-like_sf"/>
</dbReference>
<dbReference type="PANTHER" id="PTHR36433:SF2">
    <property type="entry name" value="YXEA FAMILY PROTEIN"/>
    <property type="match status" value="1"/>
</dbReference>
<dbReference type="OrthoDB" id="2413977at2"/>
<reference evidence="5 7" key="3">
    <citation type="submission" date="2018-06" db="EMBL/GenBank/DDBJ databases">
        <authorList>
            <consortium name="Pathogen Informatics"/>
            <person name="Doyle S."/>
        </authorList>
    </citation>
    <scope>NUCLEOTIDE SEQUENCE [LARGE SCALE GENOMIC DNA]</scope>
    <source>
        <strain evidence="5 7">NCTC13834</strain>
    </source>
</reference>
<dbReference type="Proteomes" id="UP000254412">
    <property type="component" value="Unassembled WGS sequence"/>
</dbReference>
<protein>
    <submittedName>
        <fullName evidence="5">Uncharacterized protein conserved in bacteria</fullName>
    </submittedName>
    <submittedName>
        <fullName evidence="4">YxeA family protein</fullName>
    </submittedName>
</protein>